<dbReference type="AlphaFoldDB" id="H5Y4H3"/>
<dbReference type="GO" id="GO:0000166">
    <property type="term" value="F:nucleotide binding"/>
    <property type="evidence" value="ECO:0007669"/>
    <property type="project" value="UniProtKB-KW"/>
</dbReference>
<dbReference type="InterPro" id="IPR008201">
    <property type="entry name" value="HepT-like"/>
</dbReference>
<dbReference type="Proteomes" id="UP000005104">
    <property type="component" value="Chromosome"/>
</dbReference>
<dbReference type="InterPro" id="IPR051813">
    <property type="entry name" value="HepT_RNase_toxin"/>
</dbReference>
<keyword evidence="4" id="KW-0547">Nucleotide-binding</keyword>
<evidence type="ECO:0000256" key="3">
    <source>
        <dbReference type="ARBA" id="ARBA00022722"/>
    </source>
</evidence>
<evidence type="ECO:0000256" key="2">
    <source>
        <dbReference type="ARBA" id="ARBA00022649"/>
    </source>
</evidence>
<dbReference type="Pfam" id="PF01934">
    <property type="entry name" value="HepT-like"/>
    <property type="match status" value="1"/>
</dbReference>
<organism evidence="7 8">
    <name type="scientific">Desulfosporosinus youngiae DSM 17734</name>
    <dbReference type="NCBI Taxonomy" id="768710"/>
    <lineage>
        <taxon>Bacteria</taxon>
        <taxon>Bacillati</taxon>
        <taxon>Bacillota</taxon>
        <taxon>Clostridia</taxon>
        <taxon>Eubacteriales</taxon>
        <taxon>Desulfitobacteriaceae</taxon>
        <taxon>Desulfosporosinus</taxon>
    </lineage>
</organism>
<keyword evidence="3" id="KW-0540">Nuclease</keyword>
<accession>H5Y4H3</accession>
<evidence type="ECO:0000256" key="5">
    <source>
        <dbReference type="ARBA" id="ARBA00022801"/>
    </source>
</evidence>
<keyword evidence="2" id="KW-1277">Toxin-antitoxin system</keyword>
<dbReference type="RefSeq" id="WP_007783314.1">
    <property type="nucleotide sequence ID" value="NZ_CM001441.1"/>
</dbReference>
<keyword evidence="8" id="KW-1185">Reference proteome</keyword>
<evidence type="ECO:0000256" key="4">
    <source>
        <dbReference type="ARBA" id="ARBA00022741"/>
    </source>
</evidence>
<keyword evidence="1" id="KW-0597">Phosphoprotein</keyword>
<dbReference type="eggNOG" id="COG2361">
    <property type="taxonomic scope" value="Bacteria"/>
</dbReference>
<dbReference type="OrthoDB" id="9810538at2"/>
<keyword evidence="5" id="KW-0378">Hydrolase</keyword>
<dbReference type="Gene3D" id="1.20.120.580">
    <property type="entry name" value="bsu32300-like"/>
    <property type="match status" value="1"/>
</dbReference>
<evidence type="ECO:0000256" key="1">
    <source>
        <dbReference type="ARBA" id="ARBA00022553"/>
    </source>
</evidence>
<evidence type="ECO:0000256" key="6">
    <source>
        <dbReference type="ARBA" id="ARBA00024207"/>
    </source>
</evidence>
<dbReference type="STRING" id="768710.DesyoDRAFT_2498"/>
<evidence type="ECO:0000313" key="7">
    <source>
        <dbReference type="EMBL" id="EHQ89571.1"/>
    </source>
</evidence>
<dbReference type="InterPro" id="IPR037038">
    <property type="entry name" value="HepT-like_sf"/>
</dbReference>
<evidence type="ECO:0000313" key="8">
    <source>
        <dbReference type="Proteomes" id="UP000005104"/>
    </source>
</evidence>
<dbReference type="GO" id="GO:0004540">
    <property type="term" value="F:RNA nuclease activity"/>
    <property type="evidence" value="ECO:0007669"/>
    <property type="project" value="InterPro"/>
</dbReference>
<dbReference type="PANTHER" id="PTHR34139:SF1">
    <property type="entry name" value="RNASE MJ1380-RELATED"/>
    <property type="match status" value="1"/>
</dbReference>
<gene>
    <name evidence="7" type="ORF">DesyoDRAFT_2498</name>
</gene>
<reference evidence="7 8" key="1">
    <citation type="submission" date="2011-11" db="EMBL/GenBank/DDBJ databases">
        <title>The Noncontiguous Finished genome of Desulfosporosinus youngiae DSM 17734.</title>
        <authorList>
            <consortium name="US DOE Joint Genome Institute (JGI-PGF)"/>
            <person name="Lucas S."/>
            <person name="Han J."/>
            <person name="Lapidus A."/>
            <person name="Cheng J.-F."/>
            <person name="Goodwin L."/>
            <person name="Pitluck S."/>
            <person name="Peters L."/>
            <person name="Ovchinnikova G."/>
            <person name="Lu M."/>
            <person name="Land M.L."/>
            <person name="Hauser L."/>
            <person name="Pester M."/>
            <person name="Spring S."/>
            <person name="Ollivier B."/>
            <person name="Rattei T."/>
            <person name="Klenk H.-P."/>
            <person name="Wagner M."/>
            <person name="Loy A."/>
            <person name="Woyke T.J."/>
        </authorList>
    </citation>
    <scope>NUCLEOTIDE SEQUENCE [LARGE SCALE GENOMIC DNA]</scope>
    <source>
        <strain evidence="7 8">DSM 17734</strain>
    </source>
</reference>
<proteinExistence type="inferred from homology"/>
<dbReference type="PANTHER" id="PTHR34139">
    <property type="entry name" value="UPF0331 PROTEIN MJ0127"/>
    <property type="match status" value="1"/>
</dbReference>
<protein>
    <recommendedName>
        <fullName evidence="9">DUF86 domain-containing protein</fullName>
    </recommendedName>
</protein>
<sequence>MLPSLKNDLMYLLNILECIEKIILYSADCAGAEDFFEKNEQMNFNATLNLLTNIGENVGKISKELKQIYSDVDWSLIKSFRNRVVHDYINIDTFMVFDIITNDLKMLRGTIMNIVGIELDKGSFDTEEYEVAKKSFYYRHIKFN</sequence>
<dbReference type="GO" id="GO:0016787">
    <property type="term" value="F:hydrolase activity"/>
    <property type="evidence" value="ECO:0007669"/>
    <property type="project" value="UniProtKB-KW"/>
</dbReference>
<name>H5Y4H3_9FIRM</name>
<dbReference type="EMBL" id="CM001441">
    <property type="protein sequence ID" value="EHQ89571.1"/>
    <property type="molecule type" value="Genomic_DNA"/>
</dbReference>
<comment type="similarity">
    <text evidence="6">Belongs to the HepT RNase toxin family.</text>
</comment>
<dbReference type="HOGENOM" id="CLU_142825_3_1_9"/>
<evidence type="ECO:0008006" key="9">
    <source>
        <dbReference type="Google" id="ProtNLM"/>
    </source>
</evidence>
<dbReference type="GO" id="GO:0110001">
    <property type="term" value="C:toxin-antitoxin complex"/>
    <property type="evidence" value="ECO:0007669"/>
    <property type="project" value="InterPro"/>
</dbReference>